<dbReference type="PROSITE" id="PS00027">
    <property type="entry name" value="HOMEOBOX_1"/>
    <property type="match status" value="1"/>
</dbReference>
<dbReference type="InterPro" id="IPR001356">
    <property type="entry name" value="HD"/>
</dbReference>
<evidence type="ECO:0000313" key="16">
    <source>
        <dbReference type="Proteomes" id="UP000012960"/>
    </source>
</evidence>
<comment type="similarity">
    <text evidence="7 10">Belongs to the HD-ZIP homeobox family. Class I subfamily.</text>
</comment>
<proteinExistence type="inferred from homology"/>
<dbReference type="InterPro" id="IPR000047">
    <property type="entry name" value="HTH_motif"/>
</dbReference>
<dbReference type="PROSITE" id="PS50071">
    <property type="entry name" value="HOMEOBOX_2"/>
    <property type="match status" value="1"/>
</dbReference>
<dbReference type="KEGG" id="mus:103979195"/>
<dbReference type="EnsemblPlants" id="Ma03_t22390.2">
    <property type="protein sequence ID" value="Ma03_p22390.2"/>
    <property type="gene ID" value="Ma03_g22390"/>
</dbReference>
<dbReference type="GO" id="GO:0005634">
    <property type="term" value="C:nucleus"/>
    <property type="evidence" value="ECO:0000318"/>
    <property type="project" value="GO_Central"/>
</dbReference>
<dbReference type="Gramene" id="Ma03_t22390.2">
    <property type="protein sequence ID" value="Ma03_p22390.2"/>
    <property type="gene ID" value="Ma03_g22390"/>
</dbReference>
<feature type="domain" description="Homeobox" evidence="13">
    <location>
        <begin position="78"/>
        <end position="138"/>
    </location>
</feature>
<evidence type="ECO:0000256" key="3">
    <source>
        <dbReference type="ARBA" id="ARBA00023125"/>
    </source>
</evidence>
<comment type="subcellular location">
    <subcellularLocation>
        <location evidence="1 8 9">Nucleus</location>
    </subcellularLocation>
</comment>
<dbReference type="InterPro" id="IPR045224">
    <property type="entry name" value="HDZip_class_I_plant"/>
</dbReference>
<dbReference type="PANTHER" id="PTHR24326">
    <property type="entry name" value="HOMEOBOX-LEUCINE ZIPPER PROTEIN"/>
    <property type="match status" value="1"/>
</dbReference>
<feature type="DNA-binding region" description="Homeobox" evidence="8">
    <location>
        <begin position="80"/>
        <end position="139"/>
    </location>
</feature>
<dbReference type="PRINTS" id="PR00031">
    <property type="entry name" value="HTHREPRESSR"/>
</dbReference>
<dbReference type="GO" id="GO:0043565">
    <property type="term" value="F:sequence-specific DNA binding"/>
    <property type="evidence" value="ECO:0000318"/>
    <property type="project" value="GO_Central"/>
</dbReference>
<gene>
    <name evidence="14" type="ORF">GSMUA_196010.1</name>
</gene>
<feature type="compositionally biased region" description="Acidic residues" evidence="12">
    <location>
        <begin position="63"/>
        <end position="75"/>
    </location>
</feature>
<reference evidence="15" key="2">
    <citation type="submission" date="2021-05" db="UniProtKB">
        <authorList>
            <consortium name="EnsemblPlants"/>
        </authorList>
    </citation>
    <scope>IDENTIFICATION</scope>
    <source>
        <strain evidence="15">subsp. malaccensis</strain>
    </source>
</reference>
<dbReference type="OMA" id="ECFSNMF"/>
<dbReference type="FunFam" id="1.10.10.60:FF:000200">
    <property type="entry name" value="Homeobox-leucine zipper protein ATHB-13"/>
    <property type="match status" value="1"/>
</dbReference>
<dbReference type="FunCoup" id="A0A804IF13">
    <property type="interactions" value="1853"/>
</dbReference>
<evidence type="ECO:0000256" key="8">
    <source>
        <dbReference type="PROSITE-ProRule" id="PRU00108"/>
    </source>
</evidence>
<evidence type="ECO:0000256" key="9">
    <source>
        <dbReference type="RuleBase" id="RU000682"/>
    </source>
</evidence>
<keyword evidence="6 8" id="KW-0539">Nucleus</keyword>
<dbReference type="InterPro" id="IPR009057">
    <property type="entry name" value="Homeodomain-like_sf"/>
</dbReference>
<dbReference type="PANTHER" id="PTHR24326:SF176">
    <property type="entry name" value="HOMEOBOX-LEUCINE ZIPPER PROTEIN ATHB-13"/>
    <property type="match status" value="1"/>
</dbReference>
<dbReference type="InterPro" id="IPR003106">
    <property type="entry name" value="Leu_zip_homeo"/>
</dbReference>
<evidence type="ECO:0000313" key="15">
    <source>
        <dbReference type="EnsemblPlants" id="Ma03_p22390.2"/>
    </source>
</evidence>
<sequence length="276" mass="31014">MSCNGMASSFFPSGFMFQLQAPCEDDHQLVSPVRSLIPTNLHHLRGVAPATGKRSASFSGAETCEEANGDDELSDDASLAGEKKRRLNVEQVRTLEKSFELGNKLEPERKMQLAVALGLRPRQVAIWFQNRRARWKTKQLEKDYDVLRRQFDAIKAENEALQAHNKKLQTELHVQALALRGREASDLINLNKETEGSCSNRSENSSEINLDISRTSVAERSCPPLQILPYFQSVRPADPDCPKVENDAPEGSFSNLLCSIGDQSAFWPWPDHHNFH</sequence>
<evidence type="ECO:0000259" key="13">
    <source>
        <dbReference type="PROSITE" id="PS50071"/>
    </source>
</evidence>
<dbReference type="InParanoid" id="A0A804IF13"/>
<evidence type="ECO:0000256" key="4">
    <source>
        <dbReference type="ARBA" id="ARBA00023155"/>
    </source>
</evidence>
<dbReference type="AlphaFoldDB" id="A0A804IF13"/>
<evidence type="ECO:0000256" key="7">
    <source>
        <dbReference type="ARBA" id="ARBA00025748"/>
    </source>
</evidence>
<reference evidence="14" key="1">
    <citation type="submission" date="2021-03" db="EMBL/GenBank/DDBJ databases">
        <authorList>
            <consortium name="Genoscope - CEA"/>
            <person name="William W."/>
        </authorList>
    </citation>
    <scope>NUCLEOTIDE SEQUENCE</scope>
    <source>
        <strain evidence="14">Doubled-haploid Pahang</strain>
    </source>
</reference>
<dbReference type="EMBL" id="HG996468">
    <property type="protein sequence ID" value="CAG1850965.1"/>
    <property type="molecule type" value="Genomic_DNA"/>
</dbReference>
<feature type="region of interest" description="Disordered" evidence="12">
    <location>
        <begin position="52"/>
        <end position="78"/>
    </location>
</feature>
<dbReference type="Pfam" id="PF00046">
    <property type="entry name" value="Homeodomain"/>
    <property type="match status" value="1"/>
</dbReference>
<dbReference type="GO" id="GO:0045893">
    <property type="term" value="P:positive regulation of DNA-templated transcription"/>
    <property type="evidence" value="ECO:0000318"/>
    <property type="project" value="GO_Central"/>
</dbReference>
<dbReference type="Proteomes" id="UP000012960">
    <property type="component" value="Unplaced"/>
</dbReference>
<keyword evidence="5 10" id="KW-0804">Transcription</keyword>
<evidence type="ECO:0000256" key="11">
    <source>
        <dbReference type="SAM" id="Coils"/>
    </source>
</evidence>
<evidence type="ECO:0000256" key="2">
    <source>
        <dbReference type="ARBA" id="ARBA00023015"/>
    </source>
</evidence>
<evidence type="ECO:0000256" key="10">
    <source>
        <dbReference type="RuleBase" id="RU369038"/>
    </source>
</evidence>
<protein>
    <recommendedName>
        <fullName evidence="10">Homeobox-leucine zipper protein</fullName>
    </recommendedName>
    <alternativeName>
        <fullName evidence="10">HD-ZIP protein</fullName>
    </alternativeName>
    <alternativeName>
        <fullName evidence="10">Homeodomain transcription factor</fullName>
    </alternativeName>
</protein>
<keyword evidence="16" id="KW-1185">Reference proteome</keyword>
<accession>A0A804IF13</accession>
<dbReference type="OrthoDB" id="6159439at2759"/>
<evidence type="ECO:0000256" key="1">
    <source>
        <dbReference type="ARBA" id="ARBA00004123"/>
    </source>
</evidence>
<dbReference type="Gene3D" id="1.10.10.60">
    <property type="entry name" value="Homeodomain-like"/>
    <property type="match status" value="1"/>
</dbReference>
<evidence type="ECO:0000256" key="12">
    <source>
        <dbReference type="SAM" id="MobiDB-lite"/>
    </source>
</evidence>
<keyword evidence="3 8" id="KW-0238">DNA-binding</keyword>
<keyword evidence="4 8" id="KW-0371">Homeobox</keyword>
<dbReference type="SMART" id="SM00389">
    <property type="entry name" value="HOX"/>
    <property type="match status" value="1"/>
</dbReference>
<name>A0A804IF13_MUSAM</name>
<dbReference type="SUPFAM" id="SSF46689">
    <property type="entry name" value="Homeodomain-like"/>
    <property type="match status" value="1"/>
</dbReference>
<comment type="function">
    <text evidence="10">Transcription factor.</text>
</comment>
<keyword evidence="2 10" id="KW-0805">Transcription regulation</keyword>
<feature type="coiled-coil region" evidence="11">
    <location>
        <begin position="130"/>
        <end position="171"/>
    </location>
</feature>
<evidence type="ECO:0000256" key="6">
    <source>
        <dbReference type="ARBA" id="ARBA00023242"/>
    </source>
</evidence>
<evidence type="ECO:0000256" key="5">
    <source>
        <dbReference type="ARBA" id="ARBA00023163"/>
    </source>
</evidence>
<dbReference type="Pfam" id="PF02183">
    <property type="entry name" value="HALZ"/>
    <property type="match status" value="1"/>
</dbReference>
<organism evidence="15 16">
    <name type="scientific">Musa acuminata subsp. malaccensis</name>
    <name type="common">Wild banana</name>
    <name type="synonym">Musa malaccensis</name>
    <dbReference type="NCBI Taxonomy" id="214687"/>
    <lineage>
        <taxon>Eukaryota</taxon>
        <taxon>Viridiplantae</taxon>
        <taxon>Streptophyta</taxon>
        <taxon>Embryophyta</taxon>
        <taxon>Tracheophyta</taxon>
        <taxon>Spermatophyta</taxon>
        <taxon>Magnoliopsida</taxon>
        <taxon>Liliopsida</taxon>
        <taxon>Zingiberales</taxon>
        <taxon>Musaceae</taxon>
        <taxon>Musa</taxon>
    </lineage>
</organism>
<evidence type="ECO:0000313" key="14">
    <source>
        <dbReference type="EMBL" id="CAG1850965.1"/>
    </source>
</evidence>
<keyword evidence="11" id="KW-0175">Coiled coil</keyword>
<dbReference type="CDD" id="cd00086">
    <property type="entry name" value="homeodomain"/>
    <property type="match status" value="1"/>
</dbReference>
<dbReference type="GO" id="GO:0000981">
    <property type="term" value="F:DNA-binding transcription factor activity, RNA polymerase II-specific"/>
    <property type="evidence" value="ECO:0007669"/>
    <property type="project" value="UniProtKB-UniRule"/>
</dbReference>
<dbReference type="InterPro" id="IPR017970">
    <property type="entry name" value="Homeobox_CS"/>
</dbReference>